<evidence type="ECO:0000256" key="8">
    <source>
        <dbReference type="ARBA" id="ARBA00023136"/>
    </source>
</evidence>
<dbReference type="PANTHER" id="PTHR30329:SF21">
    <property type="entry name" value="LIPOPROTEIN YIAD-RELATED"/>
    <property type="match status" value="1"/>
</dbReference>
<dbReference type="PANTHER" id="PTHR30329">
    <property type="entry name" value="STATOR ELEMENT OF FLAGELLAR MOTOR COMPLEX"/>
    <property type="match status" value="1"/>
</dbReference>
<dbReference type="InterPro" id="IPR011250">
    <property type="entry name" value="OMP/PagP_B-barrel"/>
</dbReference>
<dbReference type="SUPFAM" id="SSF56925">
    <property type="entry name" value="OMPA-like"/>
    <property type="match status" value="1"/>
</dbReference>
<comment type="caution">
    <text evidence="14">The sequence shown here is derived from an EMBL/GenBank/DDBJ whole genome shotgun (WGS) entry which is preliminary data.</text>
</comment>
<dbReference type="EMBL" id="JACOIJ010000006">
    <property type="protein sequence ID" value="MBD1428971.1"/>
    <property type="molecule type" value="Genomic_DNA"/>
</dbReference>
<keyword evidence="3" id="KW-1134">Transmembrane beta strand</keyword>
<evidence type="ECO:0000256" key="1">
    <source>
        <dbReference type="ARBA" id="ARBA00004571"/>
    </source>
</evidence>
<dbReference type="InterPro" id="IPR028974">
    <property type="entry name" value="TSP_type-3_rpt"/>
</dbReference>
<evidence type="ECO:0000256" key="11">
    <source>
        <dbReference type="SAM" id="MobiDB-lite"/>
    </source>
</evidence>
<keyword evidence="15" id="KW-1185">Reference proteome</keyword>
<protein>
    <submittedName>
        <fullName evidence="14">OmpA family protein</fullName>
    </submittedName>
</protein>
<feature type="compositionally biased region" description="Basic and acidic residues" evidence="11">
    <location>
        <begin position="398"/>
        <end position="412"/>
    </location>
</feature>
<dbReference type="Pfam" id="PF13505">
    <property type="entry name" value="OMP_b-brl"/>
    <property type="match status" value="1"/>
</dbReference>
<name>A0ABR7YCE1_9SPHI</name>
<dbReference type="RefSeq" id="WP_190301686.1">
    <property type="nucleotide sequence ID" value="NZ_JACOIJ010000006.1"/>
</dbReference>
<feature type="chain" id="PRO_5046462142" evidence="12">
    <location>
        <begin position="25"/>
        <end position="412"/>
    </location>
</feature>
<evidence type="ECO:0000259" key="13">
    <source>
        <dbReference type="PROSITE" id="PS51123"/>
    </source>
</evidence>
<gene>
    <name evidence="14" type="ORF">H8B04_05240</name>
</gene>
<evidence type="ECO:0000256" key="12">
    <source>
        <dbReference type="SAM" id="SignalP"/>
    </source>
</evidence>
<keyword evidence="9" id="KW-0998">Cell outer membrane</keyword>
<evidence type="ECO:0000313" key="14">
    <source>
        <dbReference type="EMBL" id="MBD1428971.1"/>
    </source>
</evidence>
<evidence type="ECO:0000313" key="15">
    <source>
        <dbReference type="Proteomes" id="UP000651271"/>
    </source>
</evidence>
<keyword evidence="5 12" id="KW-0732">Signal</keyword>
<evidence type="ECO:0000256" key="9">
    <source>
        <dbReference type="ARBA" id="ARBA00023237"/>
    </source>
</evidence>
<dbReference type="InterPro" id="IPR006665">
    <property type="entry name" value="OmpA-like"/>
</dbReference>
<feature type="signal peptide" evidence="12">
    <location>
        <begin position="1"/>
        <end position="24"/>
    </location>
</feature>
<dbReference type="InterPro" id="IPR036737">
    <property type="entry name" value="OmpA-like_sf"/>
</dbReference>
<comment type="subcellular location">
    <subcellularLocation>
        <location evidence="1">Cell outer membrane</location>
        <topology evidence="1">Multi-pass membrane protein</topology>
    </subcellularLocation>
</comment>
<evidence type="ECO:0000256" key="4">
    <source>
        <dbReference type="ARBA" id="ARBA00022692"/>
    </source>
</evidence>
<dbReference type="Gene3D" id="2.40.160.20">
    <property type="match status" value="1"/>
</dbReference>
<dbReference type="PRINTS" id="PR01023">
    <property type="entry name" value="NAFLGMOTY"/>
</dbReference>
<evidence type="ECO:0000256" key="6">
    <source>
        <dbReference type="ARBA" id="ARBA00023065"/>
    </source>
</evidence>
<proteinExistence type="predicted"/>
<dbReference type="InterPro" id="IPR006664">
    <property type="entry name" value="OMP_bac"/>
</dbReference>
<dbReference type="InterPro" id="IPR027385">
    <property type="entry name" value="Beta-barrel_OMP"/>
</dbReference>
<feature type="region of interest" description="Disordered" evidence="11">
    <location>
        <begin position="385"/>
        <end position="412"/>
    </location>
</feature>
<feature type="domain" description="OmpA-like" evidence="13">
    <location>
        <begin position="299"/>
        <end position="412"/>
    </location>
</feature>
<dbReference type="PRINTS" id="PR01021">
    <property type="entry name" value="OMPADOMAIN"/>
</dbReference>
<evidence type="ECO:0000256" key="7">
    <source>
        <dbReference type="ARBA" id="ARBA00023114"/>
    </source>
</evidence>
<dbReference type="SUPFAM" id="SSF103088">
    <property type="entry name" value="OmpA-like"/>
    <property type="match status" value="1"/>
</dbReference>
<keyword evidence="4" id="KW-0812">Transmembrane</keyword>
<dbReference type="Proteomes" id="UP000651271">
    <property type="component" value="Unassembled WGS sequence"/>
</dbReference>
<dbReference type="InterPro" id="IPR050330">
    <property type="entry name" value="Bact_OuterMem_StrucFunc"/>
</dbReference>
<evidence type="ECO:0000256" key="10">
    <source>
        <dbReference type="PROSITE-ProRule" id="PRU00473"/>
    </source>
</evidence>
<keyword evidence="2" id="KW-0813">Transport</keyword>
<sequence length="412" mass="45733">MKTISFTKLTTLLVAIFTTSNSIAQETTIFDSSAPSSTYRTWSMGLNVGLLSQENKFGFNEGNLELGYSAYLKKHLSPNFGFKFQYLGGKIREESNSTTQFETKLPWSFAFSGEYVSNLFNSNVVRPYLSAGIGYLNLNRSSSSSETDLNRVFIPVDLGLKFVVSKGVNLDLGYQLNWTNDYFDGKTNHSFPYDLFSYLHAGVEFALGSKSKAFIQNTKRSNSNDLLALKYDELKAGQDALLKSQQAINDQLSKLAKDLKDDDNDGVANIYDKCPNTPAGTKVDGAGCPLPELKLTDGEKQVVIEAVRNLEFDFNKATIRSSSFSYLDKVAELMKDKGYNLKLDGYTDNIGSDAVNQKLSKDRADAVKAYLVSKGVESRKIETAGHGSKFPISSNSTEEGRQQNRRVEFSLY</sequence>
<keyword evidence="8 10" id="KW-0472">Membrane</keyword>
<keyword evidence="7" id="KW-0626">Porin</keyword>
<evidence type="ECO:0000256" key="5">
    <source>
        <dbReference type="ARBA" id="ARBA00022729"/>
    </source>
</evidence>
<organism evidence="14 15">
    <name type="scientific">Sphingobacterium litopenaei</name>
    <dbReference type="NCBI Taxonomy" id="2763500"/>
    <lineage>
        <taxon>Bacteria</taxon>
        <taxon>Pseudomonadati</taxon>
        <taxon>Bacteroidota</taxon>
        <taxon>Sphingobacteriia</taxon>
        <taxon>Sphingobacteriales</taxon>
        <taxon>Sphingobacteriaceae</taxon>
        <taxon>Sphingobacterium</taxon>
    </lineage>
</organism>
<dbReference type="Pfam" id="PF00691">
    <property type="entry name" value="OmpA"/>
    <property type="match status" value="1"/>
</dbReference>
<dbReference type="Gene3D" id="3.30.1330.60">
    <property type="entry name" value="OmpA-like domain"/>
    <property type="match status" value="1"/>
</dbReference>
<dbReference type="SUPFAM" id="SSF103647">
    <property type="entry name" value="TSP type-3 repeat"/>
    <property type="match status" value="1"/>
</dbReference>
<dbReference type="PROSITE" id="PS51123">
    <property type="entry name" value="OMPA_2"/>
    <property type="match status" value="1"/>
</dbReference>
<evidence type="ECO:0000256" key="3">
    <source>
        <dbReference type="ARBA" id="ARBA00022452"/>
    </source>
</evidence>
<dbReference type="CDD" id="cd07185">
    <property type="entry name" value="OmpA_C-like"/>
    <property type="match status" value="1"/>
</dbReference>
<accession>A0ABR7YCE1</accession>
<evidence type="ECO:0000256" key="2">
    <source>
        <dbReference type="ARBA" id="ARBA00022448"/>
    </source>
</evidence>
<keyword evidence="6" id="KW-0406">Ion transport</keyword>
<reference evidence="14 15" key="1">
    <citation type="submission" date="2020-08" db="EMBL/GenBank/DDBJ databases">
        <title>Sphingobacterium sp. DN04309 isolated from aquaculture water.</title>
        <authorList>
            <person name="Zhang M."/>
        </authorList>
    </citation>
    <scope>NUCLEOTIDE SEQUENCE [LARGE SCALE GENOMIC DNA]</scope>
    <source>
        <strain evidence="14 15">DN04309</strain>
    </source>
</reference>